<dbReference type="Proteomes" id="UP000838686">
    <property type="component" value="Unassembled WGS sequence"/>
</dbReference>
<gene>
    <name evidence="1" type="ORF">PAECIP111893_04827</name>
</gene>
<reference evidence="1" key="1">
    <citation type="submission" date="2022-01" db="EMBL/GenBank/DDBJ databases">
        <authorList>
            <person name="Criscuolo A."/>
        </authorList>
    </citation>
    <scope>NUCLEOTIDE SEQUENCE</scope>
    <source>
        <strain evidence="1">CIP111893</strain>
    </source>
</reference>
<evidence type="ECO:0000313" key="2">
    <source>
        <dbReference type="Proteomes" id="UP000838686"/>
    </source>
</evidence>
<dbReference type="EMBL" id="CAKMMF010000038">
    <property type="protein sequence ID" value="CAH1222198.1"/>
    <property type="molecule type" value="Genomic_DNA"/>
</dbReference>
<sequence>MRMALLADEHDSRIVQRSISCEMVIIMYNLADVNGIISYYRMFLECFLEKANYFHWNFKIRR</sequence>
<comment type="caution">
    <text evidence="1">The sequence shown here is derived from an EMBL/GenBank/DDBJ whole genome shotgun (WGS) entry which is preliminary data.</text>
</comment>
<protein>
    <submittedName>
        <fullName evidence="1">Uncharacterized protein</fullName>
    </submittedName>
</protein>
<accession>A0ABM9CSL2</accession>
<keyword evidence="2" id="KW-1185">Reference proteome</keyword>
<proteinExistence type="predicted"/>
<evidence type="ECO:0000313" key="1">
    <source>
        <dbReference type="EMBL" id="CAH1222198.1"/>
    </source>
</evidence>
<organism evidence="1 2">
    <name type="scientific">Paenibacillus plantiphilus</name>
    <dbReference type="NCBI Taxonomy" id="2905650"/>
    <lineage>
        <taxon>Bacteria</taxon>
        <taxon>Bacillati</taxon>
        <taxon>Bacillota</taxon>
        <taxon>Bacilli</taxon>
        <taxon>Bacillales</taxon>
        <taxon>Paenibacillaceae</taxon>
        <taxon>Paenibacillus</taxon>
    </lineage>
</organism>
<name>A0ABM9CSL2_9BACL</name>